<keyword evidence="2" id="KW-1185">Reference proteome</keyword>
<dbReference type="Proteomes" id="UP000293154">
    <property type="component" value="Chromosome"/>
</dbReference>
<gene>
    <name evidence="1" type="primary">brxF</name>
    <name evidence="1" type="ORF">EKN56_02000</name>
</gene>
<evidence type="ECO:0000313" key="1">
    <source>
        <dbReference type="EMBL" id="QBH95282.1"/>
    </source>
</evidence>
<accession>A0A411WGE1</accession>
<evidence type="ECO:0000313" key="2">
    <source>
        <dbReference type="Proteomes" id="UP000293154"/>
    </source>
</evidence>
<sequence>MIGQNIHTTIVSSNYDLLTETNSALLRLCDQSSSLVLIVNSTEQAIWPSQQSEEITLLELSEKLCEHLLPLSRSDRSRNAPNILTQMLNCIVSEVVWIDRIQTLFEPSLELDPLRQLQELARIKPIIAIWPGQITEQFLTFSVPGRADYQSYTANELANLPIIHFVEQREYK</sequence>
<organism evidence="1 2">
    <name type="scientific">Limnobaculum zhutongyuii</name>
    <dbReference type="NCBI Taxonomy" id="2498113"/>
    <lineage>
        <taxon>Bacteria</taxon>
        <taxon>Pseudomonadati</taxon>
        <taxon>Pseudomonadota</taxon>
        <taxon>Gammaproteobacteria</taxon>
        <taxon>Enterobacterales</taxon>
        <taxon>Budviciaceae</taxon>
        <taxon>Limnobaculum</taxon>
    </lineage>
</organism>
<reference evidence="1 2" key="1">
    <citation type="submission" date="2019-03" db="EMBL/GenBank/DDBJ databases">
        <title>Pragia sp. nov. isolated from the gut tract of Carduelis flavirostris.</title>
        <authorList>
            <person name="Ge Y."/>
        </authorList>
    </citation>
    <scope>NUCLEOTIDE SEQUENCE [LARGE SCALE GENOMIC DNA]</scope>
    <source>
        <strain evidence="1 2">CF-458</strain>
    </source>
</reference>
<name>A0A411WGE1_9GAMM</name>
<dbReference type="InterPro" id="IPR048067">
    <property type="entry name" value="BREX_3_BrxF"/>
</dbReference>
<proteinExistence type="predicted"/>
<dbReference type="RefSeq" id="WP_130590274.1">
    <property type="nucleotide sequence ID" value="NZ_CP034752.1"/>
</dbReference>
<dbReference type="AlphaFoldDB" id="A0A411WGE1"/>
<dbReference type="NCBIfam" id="NF033453">
    <property type="entry name" value="BREX_3_BrxF"/>
    <property type="match status" value="1"/>
</dbReference>
<dbReference type="KEGG" id="prag:EKN56_02000"/>
<dbReference type="EMBL" id="CP034752">
    <property type="protein sequence ID" value="QBH95282.1"/>
    <property type="molecule type" value="Genomic_DNA"/>
</dbReference>
<dbReference type="OrthoDB" id="7503064at2"/>
<protein>
    <submittedName>
        <fullName evidence="1">BREX-3 system P-loop-containing protein BrxF</fullName>
    </submittedName>
</protein>